<evidence type="ECO:0000256" key="3">
    <source>
        <dbReference type="ARBA" id="ARBA00022827"/>
    </source>
</evidence>
<evidence type="ECO:0000256" key="1">
    <source>
        <dbReference type="ARBA" id="ARBA00007532"/>
    </source>
</evidence>
<comment type="caution">
    <text evidence="9">The sequence shown here is derived from an EMBL/GenBank/DDBJ whole genome shotgun (WGS) entry which is preliminary data.</text>
</comment>
<dbReference type="PANTHER" id="PTHR43014">
    <property type="entry name" value="MERCURIC REDUCTASE"/>
    <property type="match status" value="1"/>
</dbReference>
<feature type="binding site" evidence="5">
    <location>
        <position position="202"/>
    </location>
    <ligand>
        <name>NAD(+)</name>
        <dbReference type="ChEBI" id="CHEBI:57540"/>
    </ligand>
</feature>
<protein>
    <submittedName>
        <fullName evidence="9">Mercuric reductase</fullName>
    </submittedName>
</protein>
<proteinExistence type="inferred from homology"/>
<dbReference type="Pfam" id="PF02852">
    <property type="entry name" value="Pyr_redox_dim"/>
    <property type="match status" value="1"/>
</dbReference>
<dbReference type="PRINTS" id="PR00411">
    <property type="entry name" value="PNDRDTASEI"/>
</dbReference>
<reference evidence="9 10" key="1">
    <citation type="submission" date="2018-08" db="EMBL/GenBank/DDBJ databases">
        <title>Proposal of Muricauda 72 sp.nov. and Muricauda NH166 sp.nov., isolated from seawater.</title>
        <authorList>
            <person name="Cheng H."/>
            <person name="Wu Y.-H."/>
            <person name="Guo L.-L."/>
            <person name="Xu X.-W."/>
        </authorList>
    </citation>
    <scope>NUCLEOTIDE SEQUENCE [LARGE SCALE GENOMIC DNA]</scope>
    <source>
        <strain evidence="9 10">KCTC 22173</strain>
    </source>
</reference>
<dbReference type="OrthoDB" id="9800167at2"/>
<dbReference type="SUPFAM" id="SSF51905">
    <property type="entry name" value="FAD/NAD(P)-binding domain"/>
    <property type="match status" value="1"/>
</dbReference>
<name>A0A3A1N6Q9_9FLAO</name>
<evidence type="ECO:0000256" key="5">
    <source>
        <dbReference type="PIRSR" id="PIRSR000350-3"/>
    </source>
</evidence>
<dbReference type="Gene3D" id="3.30.390.30">
    <property type="match status" value="1"/>
</dbReference>
<dbReference type="Proteomes" id="UP000266067">
    <property type="component" value="Unassembled WGS sequence"/>
</dbReference>
<dbReference type="InterPro" id="IPR004099">
    <property type="entry name" value="Pyr_nucl-diS_OxRdtase_dimer"/>
</dbReference>
<dbReference type="InterPro" id="IPR023753">
    <property type="entry name" value="FAD/NAD-binding_dom"/>
</dbReference>
<evidence type="ECO:0000256" key="4">
    <source>
        <dbReference type="PIRSR" id="PIRSR000350-2"/>
    </source>
</evidence>
<evidence type="ECO:0000259" key="7">
    <source>
        <dbReference type="Pfam" id="PF02852"/>
    </source>
</evidence>
<sequence>MNSNKIKTFDAIVIGSGQAGTPLVFKLASQGQKVAFIEKEHFGGTCLNVGCTPTKTYVASARRMWDAQHGEELGIEIPAGAKANLQKIKARKDALIKKSVDGIAQGVEKNENIIFFKGKARFDGKKIVAVNNELLTADEIYINVGGSSFIPNGYEDIPYLTNQSILELEELPEHLVVIGGSYIGLEFGQMFARLGSKVTIIEQGNSIIGREDDETSQTIQQIMEEEGVDFRLGAECVAATKNENGGISARINCSKDGVIEIKGSHLLLAVGRRPNTTNLQLEKTGVKTSDRGFIEVNDYLETNVKGIYALGDCNGKGSFTHTAYNDYEIIAENKFEEKNRKVSDRLITYGLYVDPPLGRVGITKKEALQKGLDVLIGHRPFSRIARAKEKGETKGYMSVVVDAKTKKILGATVLGVGGDEIISGIINIMNADKSYEVIRDSVQPHPTVSELIPTMLESLTRV</sequence>
<feature type="binding site" evidence="5">
    <location>
        <position position="312"/>
    </location>
    <ligand>
        <name>FAD</name>
        <dbReference type="ChEBI" id="CHEBI:57692"/>
    </ligand>
</feature>
<feature type="domain" description="Pyridine nucleotide-disulphide oxidoreductase dimerisation" evidence="7">
    <location>
        <begin position="351"/>
        <end position="455"/>
    </location>
</feature>
<dbReference type="PANTHER" id="PTHR43014:SF2">
    <property type="entry name" value="MERCURIC REDUCTASE"/>
    <property type="match status" value="1"/>
</dbReference>
<dbReference type="GO" id="GO:0003955">
    <property type="term" value="F:NAD(P)H dehydrogenase (quinone) activity"/>
    <property type="evidence" value="ECO:0007669"/>
    <property type="project" value="TreeGrafter"/>
</dbReference>
<evidence type="ECO:0000256" key="2">
    <source>
        <dbReference type="ARBA" id="ARBA00022630"/>
    </source>
</evidence>
<feature type="binding site" evidence="5">
    <location>
        <position position="271"/>
    </location>
    <ligand>
        <name>NAD(+)</name>
        <dbReference type="ChEBI" id="CHEBI:57540"/>
    </ligand>
</feature>
<keyword evidence="3 5" id="KW-0274">FAD</keyword>
<keyword evidence="10" id="KW-1185">Reference proteome</keyword>
<feature type="binding site" evidence="5">
    <location>
        <begin position="179"/>
        <end position="186"/>
    </location>
    <ligand>
        <name>NAD(+)</name>
        <dbReference type="ChEBI" id="CHEBI:57540"/>
    </ligand>
</feature>
<dbReference type="InterPro" id="IPR036188">
    <property type="entry name" value="FAD/NAD-bd_sf"/>
</dbReference>
<keyword evidence="2" id="KW-0285">Flavoprotein</keyword>
<dbReference type="RefSeq" id="WP_119607971.1">
    <property type="nucleotide sequence ID" value="NZ_QXFH01000071.1"/>
</dbReference>
<feature type="domain" description="FAD/NAD(P)-binding" evidence="8">
    <location>
        <begin position="10"/>
        <end position="324"/>
    </location>
</feature>
<dbReference type="Pfam" id="PF07992">
    <property type="entry name" value="Pyr_redox_2"/>
    <property type="match status" value="1"/>
</dbReference>
<evidence type="ECO:0000313" key="9">
    <source>
        <dbReference type="EMBL" id="RIV34323.1"/>
    </source>
</evidence>
<dbReference type="GO" id="GO:0050660">
    <property type="term" value="F:flavin adenine dinucleotide binding"/>
    <property type="evidence" value="ECO:0007669"/>
    <property type="project" value="TreeGrafter"/>
</dbReference>
<keyword evidence="5" id="KW-0520">NAD</keyword>
<comment type="similarity">
    <text evidence="1">Belongs to the class-I pyridine nucleotide-disulfide oxidoreductase family.</text>
</comment>
<dbReference type="AlphaFoldDB" id="A0A3A1N6Q9"/>
<feature type="binding site" evidence="5">
    <location>
        <position position="55"/>
    </location>
    <ligand>
        <name>FAD</name>
        <dbReference type="ChEBI" id="CHEBI:57692"/>
    </ligand>
</feature>
<gene>
    <name evidence="9" type="ORF">D2V08_09535</name>
</gene>
<dbReference type="InterPro" id="IPR001100">
    <property type="entry name" value="Pyr_nuc-diS_OxRdtase"/>
</dbReference>
<dbReference type="EMBL" id="QXFH01000071">
    <property type="protein sequence ID" value="RIV34323.1"/>
    <property type="molecule type" value="Genomic_DNA"/>
</dbReference>
<feature type="disulfide bond" description="Redox-active" evidence="6">
    <location>
        <begin position="46"/>
        <end position="51"/>
    </location>
</feature>
<evidence type="ECO:0000313" key="10">
    <source>
        <dbReference type="Proteomes" id="UP000266067"/>
    </source>
</evidence>
<dbReference type="SUPFAM" id="SSF55424">
    <property type="entry name" value="FAD/NAD-linked reductases, dimerisation (C-terminal) domain"/>
    <property type="match status" value="1"/>
</dbReference>
<organism evidence="9 10">
    <name type="scientific">Flagellimonas lutimaris</name>
    <dbReference type="NCBI Taxonomy" id="475082"/>
    <lineage>
        <taxon>Bacteria</taxon>
        <taxon>Pseudomonadati</taxon>
        <taxon>Bacteroidota</taxon>
        <taxon>Flavobacteriia</taxon>
        <taxon>Flavobacteriales</taxon>
        <taxon>Flavobacteriaceae</taxon>
        <taxon>Flagellimonas</taxon>
    </lineage>
</organism>
<evidence type="ECO:0000259" key="8">
    <source>
        <dbReference type="Pfam" id="PF07992"/>
    </source>
</evidence>
<dbReference type="InterPro" id="IPR016156">
    <property type="entry name" value="FAD/NAD-linked_Rdtase_dimer_sf"/>
</dbReference>
<dbReference type="Gene3D" id="3.50.50.60">
    <property type="entry name" value="FAD/NAD(P)-binding domain"/>
    <property type="match status" value="2"/>
</dbReference>
<dbReference type="PIRSF" id="PIRSF000350">
    <property type="entry name" value="Mercury_reductase_MerA"/>
    <property type="match status" value="1"/>
</dbReference>
<accession>A0A3A1N6Q9</accession>
<comment type="cofactor">
    <cofactor evidence="5">
        <name>FAD</name>
        <dbReference type="ChEBI" id="CHEBI:57692"/>
    </cofactor>
    <text evidence="5">Binds 1 FAD per subunit.</text>
</comment>
<feature type="active site" description="Proton acceptor" evidence="4">
    <location>
        <position position="445"/>
    </location>
</feature>
<evidence type="ECO:0000256" key="6">
    <source>
        <dbReference type="PIRSR" id="PIRSR000350-4"/>
    </source>
</evidence>
<keyword evidence="5" id="KW-0547">Nucleotide-binding</keyword>
<dbReference type="PRINTS" id="PR00368">
    <property type="entry name" value="FADPNR"/>
</dbReference>